<accession>A1ZHJ7</accession>
<keyword evidence="3" id="KW-1185">Reference proteome</keyword>
<reference evidence="2 3" key="1">
    <citation type="submission" date="2007-01" db="EMBL/GenBank/DDBJ databases">
        <authorList>
            <person name="Haygood M."/>
            <person name="Podell S."/>
            <person name="Anderson C."/>
            <person name="Hopkinson B."/>
            <person name="Roe K."/>
            <person name="Barbeau K."/>
            <person name="Gaasterland T."/>
            <person name="Ferriera S."/>
            <person name="Johnson J."/>
            <person name="Kravitz S."/>
            <person name="Beeson K."/>
            <person name="Sutton G."/>
            <person name="Rogers Y.-H."/>
            <person name="Friedman R."/>
            <person name="Frazier M."/>
            <person name="Venter J.C."/>
        </authorList>
    </citation>
    <scope>NUCLEOTIDE SEQUENCE [LARGE SCALE GENOMIC DNA]</scope>
    <source>
        <strain evidence="2 3">ATCC 23134</strain>
    </source>
</reference>
<protein>
    <submittedName>
        <fullName evidence="2">Uncharacterized protein</fullName>
    </submittedName>
</protein>
<name>A1ZHJ7_MICM2</name>
<keyword evidence="1" id="KW-0472">Membrane</keyword>
<evidence type="ECO:0000313" key="3">
    <source>
        <dbReference type="Proteomes" id="UP000004095"/>
    </source>
</evidence>
<sequence length="43" mass="4781">MYEDAKNSGRLVWVGVGFKVLNSMQMSFVGAILYGCPRLLNSK</sequence>
<comment type="caution">
    <text evidence="2">The sequence shown here is derived from an EMBL/GenBank/DDBJ whole genome shotgun (WGS) entry which is preliminary data.</text>
</comment>
<evidence type="ECO:0000313" key="2">
    <source>
        <dbReference type="EMBL" id="EAY30004.1"/>
    </source>
</evidence>
<keyword evidence="1" id="KW-1133">Transmembrane helix</keyword>
<proteinExistence type="predicted"/>
<dbReference type="Proteomes" id="UP000004095">
    <property type="component" value="Unassembled WGS sequence"/>
</dbReference>
<dbReference type="AlphaFoldDB" id="A1ZHJ7"/>
<feature type="transmembrane region" description="Helical" evidence="1">
    <location>
        <begin position="12"/>
        <end position="36"/>
    </location>
</feature>
<gene>
    <name evidence="2" type="ORF">M23134_05337</name>
</gene>
<dbReference type="EMBL" id="AAWS01000008">
    <property type="protein sequence ID" value="EAY30004.1"/>
    <property type="molecule type" value="Genomic_DNA"/>
</dbReference>
<evidence type="ECO:0000256" key="1">
    <source>
        <dbReference type="SAM" id="Phobius"/>
    </source>
</evidence>
<organism evidence="2 3">
    <name type="scientific">Microscilla marina ATCC 23134</name>
    <dbReference type="NCBI Taxonomy" id="313606"/>
    <lineage>
        <taxon>Bacteria</taxon>
        <taxon>Pseudomonadati</taxon>
        <taxon>Bacteroidota</taxon>
        <taxon>Cytophagia</taxon>
        <taxon>Cytophagales</taxon>
        <taxon>Microscillaceae</taxon>
        <taxon>Microscilla</taxon>
    </lineage>
</organism>
<keyword evidence="1" id="KW-0812">Transmembrane</keyword>